<feature type="transmembrane region" description="Helical" evidence="1">
    <location>
        <begin position="30"/>
        <end position="50"/>
    </location>
</feature>
<feature type="non-terminal residue" evidence="2">
    <location>
        <position position="157"/>
    </location>
</feature>
<dbReference type="AlphaFoldDB" id="A0A497JFK6"/>
<sequence length="157" mass="17866">MDSREALVVAEVVALIFILIGGFVNEFFNFTLFIAFEALFIALFFLILWKMRSVFGRGFIRYLLYFLILFCIILASLLLLVMSEKLAPRFDIFLVLVIALIITNVAFRVIFGKKELEGRVLLSDDRLAVVELPFDLFAGIPKGKYVVETDTKIAKGK</sequence>
<evidence type="ECO:0000256" key="1">
    <source>
        <dbReference type="SAM" id="Phobius"/>
    </source>
</evidence>
<protein>
    <recommendedName>
        <fullName evidence="4">DUF2101 domain-containing protein</fullName>
    </recommendedName>
</protein>
<name>A0A497JFK6_9ARCH</name>
<dbReference type="Proteomes" id="UP000277633">
    <property type="component" value="Unassembled WGS sequence"/>
</dbReference>
<evidence type="ECO:0008006" key="4">
    <source>
        <dbReference type="Google" id="ProtNLM"/>
    </source>
</evidence>
<keyword evidence="1" id="KW-0472">Membrane</keyword>
<feature type="transmembrane region" description="Helical" evidence="1">
    <location>
        <begin position="7"/>
        <end position="24"/>
    </location>
</feature>
<feature type="transmembrane region" description="Helical" evidence="1">
    <location>
        <begin position="62"/>
        <end position="80"/>
    </location>
</feature>
<gene>
    <name evidence="2" type="ORF">DRO07_03295</name>
</gene>
<organism evidence="2 3">
    <name type="scientific">Candidatus Iainarchaeum sp</name>
    <dbReference type="NCBI Taxonomy" id="3101447"/>
    <lineage>
        <taxon>Archaea</taxon>
        <taxon>Candidatus Iainarchaeota</taxon>
        <taxon>Candidatus Iainarchaeia</taxon>
        <taxon>Candidatus Iainarchaeales</taxon>
        <taxon>Candidatus Iainarchaeaceae</taxon>
        <taxon>Candidatus Iainarchaeum</taxon>
    </lineage>
</organism>
<keyword evidence="1" id="KW-0812">Transmembrane</keyword>
<proteinExistence type="predicted"/>
<dbReference type="EMBL" id="QMWO01000136">
    <property type="protein sequence ID" value="RLG68612.1"/>
    <property type="molecule type" value="Genomic_DNA"/>
</dbReference>
<feature type="transmembrane region" description="Helical" evidence="1">
    <location>
        <begin position="92"/>
        <end position="111"/>
    </location>
</feature>
<comment type="caution">
    <text evidence="2">The sequence shown here is derived from an EMBL/GenBank/DDBJ whole genome shotgun (WGS) entry which is preliminary data.</text>
</comment>
<accession>A0A497JFK6</accession>
<evidence type="ECO:0000313" key="3">
    <source>
        <dbReference type="Proteomes" id="UP000277633"/>
    </source>
</evidence>
<keyword evidence="1" id="KW-1133">Transmembrane helix</keyword>
<evidence type="ECO:0000313" key="2">
    <source>
        <dbReference type="EMBL" id="RLG68612.1"/>
    </source>
</evidence>
<reference evidence="2 3" key="1">
    <citation type="submission" date="2018-06" db="EMBL/GenBank/DDBJ databases">
        <title>Extensive metabolic versatility and redundancy in microbially diverse, dynamic hydrothermal sediments.</title>
        <authorList>
            <person name="Dombrowski N."/>
            <person name="Teske A."/>
            <person name="Baker B.J."/>
        </authorList>
    </citation>
    <scope>NUCLEOTIDE SEQUENCE [LARGE SCALE GENOMIC DNA]</scope>
    <source>
        <strain evidence="2">B9_G13</strain>
    </source>
</reference>